<reference evidence="1 2" key="1">
    <citation type="submission" date="2020-07" db="EMBL/GenBank/DDBJ databases">
        <title>Vallitalea guaymasensis genome.</title>
        <authorList>
            <person name="Postec A."/>
        </authorList>
    </citation>
    <scope>NUCLEOTIDE SEQUENCE [LARGE SCALE GENOMIC DNA]</scope>
    <source>
        <strain evidence="1 2">Ra1766G1</strain>
    </source>
</reference>
<proteinExistence type="predicted"/>
<keyword evidence="2" id="KW-1185">Reference proteome</keyword>
<dbReference type="KEGG" id="vgu:HYG85_21380"/>
<evidence type="ECO:0000313" key="2">
    <source>
        <dbReference type="Proteomes" id="UP000677305"/>
    </source>
</evidence>
<evidence type="ECO:0000313" key="1">
    <source>
        <dbReference type="EMBL" id="QUH31337.1"/>
    </source>
</evidence>
<dbReference type="Proteomes" id="UP000677305">
    <property type="component" value="Chromosome"/>
</dbReference>
<dbReference type="EMBL" id="CP058561">
    <property type="protein sequence ID" value="QUH31337.1"/>
    <property type="molecule type" value="Genomic_DNA"/>
</dbReference>
<accession>A0A8J8ME92</accession>
<organism evidence="1 2">
    <name type="scientific">Vallitalea guaymasensis</name>
    <dbReference type="NCBI Taxonomy" id="1185412"/>
    <lineage>
        <taxon>Bacteria</taxon>
        <taxon>Bacillati</taxon>
        <taxon>Bacillota</taxon>
        <taxon>Clostridia</taxon>
        <taxon>Lachnospirales</taxon>
        <taxon>Vallitaleaceae</taxon>
        <taxon>Vallitalea</taxon>
    </lineage>
</organism>
<protein>
    <submittedName>
        <fullName evidence="1">Uncharacterized protein</fullName>
    </submittedName>
</protein>
<gene>
    <name evidence="1" type="ORF">HYG85_21380</name>
</gene>
<dbReference type="AlphaFoldDB" id="A0A8J8ME92"/>
<sequence length="217" mass="26412">MKRHIFKAHIKKGMEKPVIEFIRDRETFLNQMIREQKIMTISIFRFHQTLFLYYESIEDNYIKPKDLIGETVESFLEILPGVMGQERYWVPMADIFHYNSPVSVEHWRRKTKPEKSVGRILQLKPETLSRYIYYHYQYQEEKPGDGDKYGIIGIYENLLFFYTEYPTYEEAAIQKGKLNTTHTPSNWSELMEEHFLSWEDVSEEERYWRYIETITYL</sequence>
<name>A0A8J8ME92_9FIRM</name>
<dbReference type="RefSeq" id="WP_212691386.1">
    <property type="nucleotide sequence ID" value="NZ_CP058561.1"/>
</dbReference>